<dbReference type="PANTHER" id="PTHR38451">
    <property type="entry name" value="TRNA (ADENINE(22)-N(1))-METHYLTRANSFERASE"/>
    <property type="match status" value="1"/>
</dbReference>
<evidence type="ECO:0000313" key="1">
    <source>
        <dbReference type="EMBL" id="PKG21799.1"/>
    </source>
</evidence>
<organism evidence="1 2">
    <name type="scientific">Niallia nealsonii</name>
    <dbReference type="NCBI Taxonomy" id="115979"/>
    <lineage>
        <taxon>Bacteria</taxon>
        <taxon>Bacillati</taxon>
        <taxon>Bacillota</taxon>
        <taxon>Bacilli</taxon>
        <taxon>Bacillales</taxon>
        <taxon>Bacillaceae</taxon>
        <taxon>Niallia</taxon>
    </lineage>
</organism>
<dbReference type="GO" id="GO:0160105">
    <property type="term" value="F:tRNA (adenine(22)-N1)-methyltransferase activity"/>
    <property type="evidence" value="ECO:0007669"/>
    <property type="project" value="InterPro"/>
</dbReference>
<sequence>MNTEKLSKRLETVAKYILEGARFADIGSDHAYLPCYMLKKNKASFAIAGEVVEGPYKSACTQVRQEGLSSLISVRKGNGLEVVELGEVDCITIAGMGGSLIASILEQGEKKLSTVKRLILQPNIHAYSIRVWLLENEWKLVQEEIIEEDGKIYEVLVAEQGKMVFEDKINADAVLLLGPFLMKEKNNIFQKKWTSEIKNWQRILTKLKAAPDSEENKQKKEELIAKISLVEEVLLDETN</sequence>
<dbReference type="Gene3D" id="3.40.50.150">
    <property type="entry name" value="Vaccinia Virus protein VP39"/>
    <property type="match status" value="1"/>
</dbReference>
<dbReference type="AlphaFoldDB" id="A0A2N0YX13"/>
<dbReference type="RefSeq" id="WP_101179178.1">
    <property type="nucleotide sequence ID" value="NZ_PISE01000061.1"/>
</dbReference>
<dbReference type="OrthoDB" id="5881184at2"/>
<dbReference type="Gene3D" id="1.10.287.1890">
    <property type="match status" value="1"/>
</dbReference>
<dbReference type="Proteomes" id="UP000233375">
    <property type="component" value="Unassembled WGS sequence"/>
</dbReference>
<name>A0A2N0YX13_9BACI</name>
<dbReference type="InterPro" id="IPR029063">
    <property type="entry name" value="SAM-dependent_MTases_sf"/>
</dbReference>
<gene>
    <name evidence="1" type="ORF">CWS01_20680</name>
</gene>
<dbReference type="PANTHER" id="PTHR38451:SF1">
    <property type="entry name" value="TRNA (ADENINE(22)-N(1))-METHYLTRANSFERASE"/>
    <property type="match status" value="1"/>
</dbReference>
<accession>A0A2N0YX13</accession>
<keyword evidence="1" id="KW-0489">Methyltransferase</keyword>
<dbReference type="PIRSF" id="PIRSF018637">
    <property type="entry name" value="TrmK"/>
    <property type="match status" value="1"/>
</dbReference>
<dbReference type="EMBL" id="PISE01000061">
    <property type="protein sequence ID" value="PKG21799.1"/>
    <property type="molecule type" value="Genomic_DNA"/>
</dbReference>
<dbReference type="GO" id="GO:0032259">
    <property type="term" value="P:methylation"/>
    <property type="evidence" value="ECO:0007669"/>
    <property type="project" value="UniProtKB-KW"/>
</dbReference>
<reference evidence="1 2" key="1">
    <citation type="journal article" date="2003" name="Int. J. Syst. Evol. Microbiol.">
        <title>Bacillus nealsonii sp. nov., isolated from a spacecraft-assembly facility, whose spores are gamma-radiation resistant.</title>
        <authorList>
            <person name="Venkateswaran K."/>
            <person name="Kempf M."/>
            <person name="Chen F."/>
            <person name="Satomi M."/>
            <person name="Nicholson W."/>
            <person name="Kern R."/>
        </authorList>
    </citation>
    <scope>NUCLEOTIDE SEQUENCE [LARGE SCALE GENOMIC DNA]</scope>
    <source>
        <strain evidence="1 2">FO-92</strain>
    </source>
</reference>
<keyword evidence="1" id="KW-0808">Transferase</keyword>
<protein>
    <submittedName>
        <fullName evidence="1">tRNA (Adenine(22)-N(1))-methyltransferase TrmK</fullName>
    </submittedName>
</protein>
<keyword evidence="2" id="KW-1185">Reference proteome</keyword>
<evidence type="ECO:0000313" key="2">
    <source>
        <dbReference type="Proteomes" id="UP000233375"/>
    </source>
</evidence>
<dbReference type="SUPFAM" id="SSF53335">
    <property type="entry name" value="S-adenosyl-L-methionine-dependent methyltransferases"/>
    <property type="match status" value="1"/>
</dbReference>
<comment type="caution">
    <text evidence="1">The sequence shown here is derived from an EMBL/GenBank/DDBJ whole genome shotgun (WGS) entry which is preliminary data.</text>
</comment>
<proteinExistence type="predicted"/>
<dbReference type="InterPro" id="IPR006901">
    <property type="entry name" value="TrmK"/>
</dbReference>
<dbReference type="Pfam" id="PF04816">
    <property type="entry name" value="TrmK"/>
    <property type="match status" value="1"/>
</dbReference>